<dbReference type="EMBL" id="GFPF01000562">
    <property type="protein sequence ID" value="MAA11708.1"/>
    <property type="molecule type" value="Transcribed_RNA"/>
</dbReference>
<organism evidence="3">
    <name type="scientific">Rhipicephalus zambeziensis</name>
    <dbReference type="NCBI Taxonomy" id="60191"/>
    <lineage>
        <taxon>Eukaryota</taxon>
        <taxon>Metazoa</taxon>
        <taxon>Ecdysozoa</taxon>
        <taxon>Arthropoda</taxon>
        <taxon>Chelicerata</taxon>
        <taxon>Arachnida</taxon>
        <taxon>Acari</taxon>
        <taxon>Parasitiformes</taxon>
        <taxon>Ixodida</taxon>
        <taxon>Ixodoidea</taxon>
        <taxon>Ixodidae</taxon>
        <taxon>Rhipicephalinae</taxon>
        <taxon>Rhipicephalus</taxon>
        <taxon>Rhipicephalus</taxon>
    </lineage>
</organism>
<keyword evidence="2" id="KW-0732">Signal</keyword>
<feature type="region of interest" description="Disordered" evidence="1">
    <location>
        <begin position="23"/>
        <end position="63"/>
    </location>
</feature>
<protein>
    <submittedName>
        <fullName evidence="3">Pancreatic trypsin inhibitor</fullName>
    </submittedName>
</protein>
<name>A0A224Y2E1_9ACAR</name>
<sequence length="89" mass="9886">MKLLRYSILACLLICILADDDDEESQQKPGFPKKHTQQLTLKGSPVGRRNLAGKNRGGQGGRRQRCTFKLLPTNCAGSFFCSEVDLSCR</sequence>
<feature type="signal peptide" evidence="2">
    <location>
        <begin position="1"/>
        <end position="18"/>
    </location>
</feature>
<evidence type="ECO:0000256" key="1">
    <source>
        <dbReference type="SAM" id="MobiDB-lite"/>
    </source>
</evidence>
<evidence type="ECO:0000313" key="3">
    <source>
        <dbReference type="EMBL" id="MAA11708.1"/>
    </source>
</evidence>
<proteinExistence type="predicted"/>
<evidence type="ECO:0000256" key="2">
    <source>
        <dbReference type="SAM" id="SignalP"/>
    </source>
</evidence>
<dbReference type="AlphaFoldDB" id="A0A224Y2E1"/>
<reference evidence="3" key="1">
    <citation type="journal article" date="2017" name="Parasit. Vectors">
        <title>Sialotranscriptomics of Rhipicephalus zambeziensis reveals intricate expression profiles of secretory proteins and suggests tight temporal transcriptional regulation during blood-feeding.</title>
        <authorList>
            <person name="de Castro M.H."/>
            <person name="de Klerk D."/>
            <person name="Pienaar R."/>
            <person name="Rees D.J.G."/>
            <person name="Mans B.J."/>
        </authorList>
    </citation>
    <scope>NUCLEOTIDE SEQUENCE</scope>
    <source>
        <tissue evidence="3">Salivary glands</tissue>
    </source>
</reference>
<feature type="chain" id="PRO_5013234218" evidence="2">
    <location>
        <begin position="19"/>
        <end position="89"/>
    </location>
</feature>
<accession>A0A224Y2E1</accession>